<dbReference type="GO" id="GO:0004175">
    <property type="term" value="F:endopeptidase activity"/>
    <property type="evidence" value="ECO:0007669"/>
    <property type="project" value="TreeGrafter"/>
</dbReference>
<dbReference type="GO" id="GO:0006508">
    <property type="term" value="P:proteolysis"/>
    <property type="evidence" value="ECO:0007669"/>
    <property type="project" value="UniProtKB-KW"/>
</dbReference>
<dbReference type="InterPro" id="IPR004447">
    <property type="entry name" value="Peptidase_S41A"/>
</dbReference>
<dbReference type="Pfam" id="PF03572">
    <property type="entry name" value="Peptidase_S41"/>
    <property type="match status" value="1"/>
</dbReference>
<dbReference type="PANTHER" id="PTHR32060">
    <property type="entry name" value="TAIL-SPECIFIC PROTEASE"/>
    <property type="match status" value="1"/>
</dbReference>
<evidence type="ECO:0000259" key="5">
    <source>
        <dbReference type="SMART" id="SM00245"/>
    </source>
</evidence>
<evidence type="ECO:0000313" key="7">
    <source>
        <dbReference type="Proteomes" id="UP001445335"/>
    </source>
</evidence>
<dbReference type="AlphaFoldDB" id="A0AAW1RTN1"/>
<evidence type="ECO:0000256" key="4">
    <source>
        <dbReference type="SAM" id="MobiDB-lite"/>
    </source>
</evidence>
<dbReference type="CDD" id="cd07560">
    <property type="entry name" value="Peptidase_S41_CPP"/>
    <property type="match status" value="1"/>
</dbReference>
<dbReference type="Gene3D" id="2.30.42.10">
    <property type="match status" value="1"/>
</dbReference>
<sequence length="508" mass="54454">MAATHLGLQLEARAQVPVGRVAVSYEEQTRNRRQHKRPAAPPSTLPSADEADALLDLDRDLFTEDAWQGMQSIRAYAAYLDTLEEVEDEHPACTANRLLLEHTWQVVANEFFDVSGKFSQAAWARQLQATLQRAGGCIERRAEAYAAAKNMVATLGDKYTDFLAPSQFARAMNKPQPREREYLAMQFTGVGLQLGPRARGGGWVVEGPLAGSPAEEAGILGGEALLEIDFYRADLLAAAEVESLLRGPASSGVLLKLRSRDGVQRELYMERRPLPQPAVREMRVLLASTERPAAYVRLHYMGSETTRQLAAALRRAEAERSLGVIIDLRNNPGGVFEEAIAEAALLLGDGCKIVETVRGSGATVDAAFWAGRLSREVFPDAPGRLTALPVVVLTNGRTASAAEVLAGALQGNHRAVLVGERTFGKGVVQYYFPSAGDRPQRSGSAAPADGSGLKVTVAKYLTPGGYDVSASGGLMPDVACSDYPHGGLPTPADDRCIAAALSLLARHG</sequence>
<keyword evidence="1" id="KW-0645">Protease</keyword>
<keyword evidence="2" id="KW-0378">Hydrolase</keyword>
<evidence type="ECO:0000256" key="3">
    <source>
        <dbReference type="ARBA" id="ARBA00022825"/>
    </source>
</evidence>
<protein>
    <recommendedName>
        <fullName evidence="5">Tail specific protease domain-containing protein</fullName>
    </recommendedName>
</protein>
<keyword evidence="3" id="KW-0720">Serine protease</keyword>
<organism evidence="6 7">
    <name type="scientific">Elliptochloris bilobata</name>
    <dbReference type="NCBI Taxonomy" id="381761"/>
    <lineage>
        <taxon>Eukaryota</taxon>
        <taxon>Viridiplantae</taxon>
        <taxon>Chlorophyta</taxon>
        <taxon>core chlorophytes</taxon>
        <taxon>Trebouxiophyceae</taxon>
        <taxon>Trebouxiophyceae incertae sedis</taxon>
        <taxon>Elliptochloris clade</taxon>
        <taxon>Elliptochloris</taxon>
    </lineage>
</organism>
<accession>A0AAW1RTN1</accession>
<dbReference type="EMBL" id="JALJOU010000023">
    <property type="protein sequence ID" value="KAK9837070.1"/>
    <property type="molecule type" value="Genomic_DNA"/>
</dbReference>
<name>A0AAW1RTN1_9CHLO</name>
<dbReference type="GO" id="GO:0008236">
    <property type="term" value="F:serine-type peptidase activity"/>
    <property type="evidence" value="ECO:0007669"/>
    <property type="project" value="UniProtKB-KW"/>
</dbReference>
<feature type="region of interest" description="Disordered" evidence="4">
    <location>
        <begin position="27"/>
        <end position="48"/>
    </location>
</feature>
<reference evidence="6 7" key="1">
    <citation type="journal article" date="2024" name="Nat. Commun.">
        <title>Phylogenomics reveals the evolutionary origins of lichenization in chlorophyte algae.</title>
        <authorList>
            <person name="Puginier C."/>
            <person name="Libourel C."/>
            <person name="Otte J."/>
            <person name="Skaloud P."/>
            <person name="Haon M."/>
            <person name="Grisel S."/>
            <person name="Petersen M."/>
            <person name="Berrin J.G."/>
            <person name="Delaux P.M."/>
            <person name="Dal Grande F."/>
            <person name="Keller J."/>
        </authorList>
    </citation>
    <scope>NUCLEOTIDE SEQUENCE [LARGE SCALE GENOMIC DNA]</scope>
    <source>
        <strain evidence="6 7">SAG 245.80</strain>
    </source>
</reference>
<gene>
    <name evidence="6" type="ORF">WJX81_000274</name>
</gene>
<dbReference type="InterPro" id="IPR005151">
    <property type="entry name" value="Tail-specific_protease"/>
</dbReference>
<evidence type="ECO:0000256" key="1">
    <source>
        <dbReference type="ARBA" id="ARBA00022670"/>
    </source>
</evidence>
<dbReference type="Proteomes" id="UP001445335">
    <property type="component" value="Unassembled WGS sequence"/>
</dbReference>
<evidence type="ECO:0000313" key="6">
    <source>
        <dbReference type="EMBL" id="KAK9837070.1"/>
    </source>
</evidence>
<dbReference type="Gene3D" id="3.90.226.10">
    <property type="entry name" value="2-enoyl-CoA Hydratase, Chain A, domain 1"/>
    <property type="match status" value="1"/>
</dbReference>
<keyword evidence="7" id="KW-1185">Reference proteome</keyword>
<dbReference type="PANTHER" id="PTHR32060:SF28">
    <property type="entry name" value="PEPTIDASE S41 FAMILY PROTEIN"/>
    <property type="match status" value="1"/>
</dbReference>
<feature type="domain" description="Tail specific protease" evidence="5">
    <location>
        <begin position="262"/>
        <end position="481"/>
    </location>
</feature>
<proteinExistence type="predicted"/>
<dbReference type="InterPro" id="IPR029045">
    <property type="entry name" value="ClpP/crotonase-like_dom_sf"/>
</dbReference>
<evidence type="ECO:0000256" key="2">
    <source>
        <dbReference type="ARBA" id="ARBA00022801"/>
    </source>
</evidence>
<comment type="caution">
    <text evidence="6">The sequence shown here is derived from an EMBL/GenBank/DDBJ whole genome shotgun (WGS) entry which is preliminary data.</text>
</comment>
<dbReference type="SMART" id="SM00245">
    <property type="entry name" value="TSPc"/>
    <property type="match status" value="1"/>
</dbReference>
<dbReference type="Gene3D" id="3.30.750.44">
    <property type="match status" value="1"/>
</dbReference>
<dbReference type="SUPFAM" id="SSF50156">
    <property type="entry name" value="PDZ domain-like"/>
    <property type="match status" value="1"/>
</dbReference>
<dbReference type="InterPro" id="IPR036034">
    <property type="entry name" value="PDZ_sf"/>
</dbReference>
<dbReference type="SUPFAM" id="SSF52096">
    <property type="entry name" value="ClpP/crotonase"/>
    <property type="match status" value="1"/>
</dbReference>